<comment type="function">
    <text evidence="2">Recognizes and hydrolyzes the peptide bond at the C-terminal Gly of ubiquitin. Involved in the processing of poly-ubiquitin precursors as well as that of ubiquitinated proteins.</text>
</comment>
<feature type="compositionally biased region" description="Basic and acidic residues" evidence="3">
    <location>
        <begin position="723"/>
        <end position="748"/>
    </location>
</feature>
<feature type="compositionally biased region" description="Gly residues" evidence="3">
    <location>
        <begin position="878"/>
        <end position="900"/>
    </location>
</feature>
<keyword evidence="2" id="KW-0833">Ubl conjugation pathway</keyword>
<protein>
    <recommendedName>
        <fullName evidence="2">Ubiquitin carboxyl-terminal hydrolase</fullName>
        <ecNumber evidence="2">3.4.19.12</ecNumber>
    </recommendedName>
</protein>
<dbReference type="GO" id="GO:0005829">
    <property type="term" value="C:cytosol"/>
    <property type="evidence" value="ECO:0000318"/>
    <property type="project" value="GO_Central"/>
</dbReference>
<name>A0A2R6XRQ6_MARPO</name>
<accession>A0A2R6XRQ6</accession>
<dbReference type="InterPro" id="IPR038765">
    <property type="entry name" value="Papain-like_cys_pep_sf"/>
</dbReference>
<keyword evidence="6" id="KW-1185">Reference proteome</keyword>
<evidence type="ECO:0000313" key="5">
    <source>
        <dbReference type="EMBL" id="PTQ48772.1"/>
    </source>
</evidence>
<dbReference type="CDD" id="cd02661">
    <property type="entry name" value="Peptidase_C19E"/>
    <property type="match status" value="1"/>
</dbReference>
<dbReference type="GO" id="GO:0006508">
    <property type="term" value="P:proteolysis"/>
    <property type="evidence" value="ECO:0007669"/>
    <property type="project" value="UniProtKB-KW"/>
</dbReference>
<evidence type="ECO:0000313" key="6">
    <source>
        <dbReference type="Proteomes" id="UP000244005"/>
    </source>
</evidence>
<dbReference type="GO" id="GO:0016579">
    <property type="term" value="P:protein deubiquitination"/>
    <property type="evidence" value="ECO:0007669"/>
    <property type="project" value="InterPro"/>
</dbReference>
<dbReference type="InterPro" id="IPR018200">
    <property type="entry name" value="USP_CS"/>
</dbReference>
<dbReference type="EMBL" id="KZ772676">
    <property type="protein sequence ID" value="PTQ48772.1"/>
    <property type="molecule type" value="Genomic_DNA"/>
</dbReference>
<feature type="compositionally biased region" description="Polar residues" evidence="3">
    <location>
        <begin position="634"/>
        <end position="646"/>
    </location>
</feature>
<feature type="region of interest" description="Disordered" evidence="3">
    <location>
        <begin position="800"/>
        <end position="860"/>
    </location>
</feature>
<dbReference type="InterPro" id="IPR028889">
    <property type="entry name" value="USP"/>
</dbReference>
<feature type="region of interest" description="Disordered" evidence="3">
    <location>
        <begin position="872"/>
        <end position="922"/>
    </location>
</feature>
<dbReference type="Gramene" id="Mp3g16110.1">
    <property type="protein sequence ID" value="Mp3g16110.1.cds"/>
    <property type="gene ID" value="Mp3g16110"/>
</dbReference>
<dbReference type="PROSITE" id="PS00972">
    <property type="entry name" value="USP_1"/>
    <property type="match status" value="1"/>
</dbReference>
<comment type="similarity">
    <text evidence="1 2">Belongs to the peptidase C19 family.</text>
</comment>
<dbReference type="PROSITE" id="PS50235">
    <property type="entry name" value="USP_3"/>
    <property type="match status" value="1"/>
</dbReference>
<feature type="compositionally biased region" description="Polar residues" evidence="3">
    <location>
        <begin position="772"/>
        <end position="784"/>
    </location>
</feature>
<dbReference type="SUPFAM" id="SSF54001">
    <property type="entry name" value="Cysteine proteinases"/>
    <property type="match status" value="1"/>
</dbReference>
<dbReference type="PANTHER" id="PTHR24006:SF663">
    <property type="entry name" value="UBIQUITIN CARBOXYL-TERMINAL HYDROLASE 23"/>
    <property type="match status" value="1"/>
</dbReference>
<dbReference type="InterPro" id="IPR050164">
    <property type="entry name" value="Peptidase_C19"/>
</dbReference>
<reference evidence="6" key="1">
    <citation type="journal article" date="2017" name="Cell">
        <title>Insights into land plant evolution garnered from the Marchantia polymorpha genome.</title>
        <authorList>
            <person name="Bowman J.L."/>
            <person name="Kohchi T."/>
            <person name="Yamato K.T."/>
            <person name="Jenkins J."/>
            <person name="Shu S."/>
            <person name="Ishizaki K."/>
            <person name="Yamaoka S."/>
            <person name="Nishihama R."/>
            <person name="Nakamura Y."/>
            <person name="Berger F."/>
            <person name="Adam C."/>
            <person name="Aki S.S."/>
            <person name="Althoff F."/>
            <person name="Araki T."/>
            <person name="Arteaga-Vazquez M.A."/>
            <person name="Balasubrmanian S."/>
            <person name="Barry K."/>
            <person name="Bauer D."/>
            <person name="Boehm C.R."/>
            <person name="Briginshaw L."/>
            <person name="Caballero-Perez J."/>
            <person name="Catarino B."/>
            <person name="Chen F."/>
            <person name="Chiyoda S."/>
            <person name="Chovatia M."/>
            <person name="Davies K.M."/>
            <person name="Delmans M."/>
            <person name="Demura T."/>
            <person name="Dierschke T."/>
            <person name="Dolan L."/>
            <person name="Dorantes-Acosta A.E."/>
            <person name="Eklund D.M."/>
            <person name="Florent S.N."/>
            <person name="Flores-Sandoval E."/>
            <person name="Fujiyama A."/>
            <person name="Fukuzawa H."/>
            <person name="Galik B."/>
            <person name="Grimanelli D."/>
            <person name="Grimwood J."/>
            <person name="Grossniklaus U."/>
            <person name="Hamada T."/>
            <person name="Haseloff J."/>
            <person name="Hetherington A.J."/>
            <person name="Higo A."/>
            <person name="Hirakawa Y."/>
            <person name="Hundley H.N."/>
            <person name="Ikeda Y."/>
            <person name="Inoue K."/>
            <person name="Inoue S.I."/>
            <person name="Ishida S."/>
            <person name="Jia Q."/>
            <person name="Kakita M."/>
            <person name="Kanazawa T."/>
            <person name="Kawai Y."/>
            <person name="Kawashima T."/>
            <person name="Kennedy M."/>
            <person name="Kinose K."/>
            <person name="Kinoshita T."/>
            <person name="Kohara Y."/>
            <person name="Koide E."/>
            <person name="Komatsu K."/>
            <person name="Kopischke S."/>
            <person name="Kubo M."/>
            <person name="Kyozuka J."/>
            <person name="Lagercrantz U."/>
            <person name="Lin S.S."/>
            <person name="Lindquist E."/>
            <person name="Lipzen A.M."/>
            <person name="Lu C.W."/>
            <person name="De Luna E."/>
            <person name="Martienssen R.A."/>
            <person name="Minamino N."/>
            <person name="Mizutani M."/>
            <person name="Mizutani M."/>
            <person name="Mochizuki N."/>
            <person name="Monte I."/>
            <person name="Mosher R."/>
            <person name="Nagasaki H."/>
            <person name="Nakagami H."/>
            <person name="Naramoto S."/>
            <person name="Nishitani K."/>
            <person name="Ohtani M."/>
            <person name="Okamoto T."/>
            <person name="Okumura M."/>
            <person name="Phillips J."/>
            <person name="Pollak B."/>
            <person name="Reinders A."/>
            <person name="Rovekamp M."/>
            <person name="Sano R."/>
            <person name="Sawa S."/>
            <person name="Schmid M.W."/>
            <person name="Shirakawa M."/>
            <person name="Solano R."/>
            <person name="Spunde A."/>
            <person name="Suetsugu N."/>
            <person name="Sugano S."/>
            <person name="Sugiyama A."/>
            <person name="Sun R."/>
            <person name="Suzuki Y."/>
            <person name="Takenaka M."/>
            <person name="Takezawa D."/>
            <person name="Tomogane H."/>
            <person name="Tsuzuki M."/>
            <person name="Ueda T."/>
            <person name="Umeda M."/>
            <person name="Ward J.M."/>
            <person name="Watanabe Y."/>
            <person name="Yazaki K."/>
            <person name="Yokoyama R."/>
            <person name="Yoshitake Y."/>
            <person name="Yotsui I."/>
            <person name="Zachgo S."/>
            <person name="Schmutz J."/>
        </authorList>
    </citation>
    <scope>NUCLEOTIDE SEQUENCE [LARGE SCALE GENOMIC DNA]</scope>
    <source>
        <strain evidence="6">Tak-1</strain>
    </source>
</reference>
<keyword evidence="2" id="KW-0645">Protease</keyword>
<evidence type="ECO:0000256" key="2">
    <source>
        <dbReference type="RuleBase" id="RU366025"/>
    </source>
</evidence>
<gene>
    <name evidence="5" type="ORF">MARPO_0004s0060</name>
</gene>
<evidence type="ECO:0000256" key="1">
    <source>
        <dbReference type="ARBA" id="ARBA00009085"/>
    </source>
</evidence>
<proteinExistence type="inferred from homology"/>
<dbReference type="PANTHER" id="PTHR24006">
    <property type="entry name" value="UBIQUITIN CARBOXYL-TERMINAL HYDROLASE"/>
    <property type="match status" value="1"/>
</dbReference>
<dbReference type="PROSITE" id="PS00973">
    <property type="entry name" value="USP_2"/>
    <property type="match status" value="1"/>
</dbReference>
<evidence type="ECO:0000256" key="3">
    <source>
        <dbReference type="SAM" id="MobiDB-lite"/>
    </source>
</evidence>
<feature type="domain" description="USP" evidence="4">
    <location>
        <begin position="95"/>
        <end position="402"/>
    </location>
</feature>
<dbReference type="Pfam" id="PF00443">
    <property type="entry name" value="UCH"/>
    <property type="match status" value="1"/>
</dbReference>
<dbReference type="EC" id="3.4.19.12" evidence="2"/>
<sequence>MDRGGMAAAKMPEVGLGVPGAWTQRRIAFHATSTFSSAPAMEPLNDPVSGNGSGAGPAAAAAAGSLLANKLSKQNPQRLPSSMPLQWPTAQKIGAGLSNLGNTCFLNSVLQCLTYTPPLAGYLQSGQHKLSCRVAGFCAFCALQEHVSQALTSSGRVVAPNKLAKNLRSISRSFRMCRQEDAHEYMRYLLEALHKCCIPPELASTSSSNPKPSQDKSLVYKIFGGRLRSQVKCSVCYHCSNTYDPFLDLSLDIVRADSLTKALTRFTAVDTLDGDNKYRCAHCKKKVRAQKQFTIETVPNILTIQFKRFSSTGSMGGKIDKKVDFGTTLDMKPFSSSQESTLKYRLYGVLVHSGWSTHSGHYYCFVRTSSDIWHVLDDSRVRQVSERTVLEQKAYMLFYVREVKREAIPPAQSAPKAVPAPAPVSPPVIAAPAVIVTPKETKIVSSPTSGEIVLPKTSIVVNNANGAHGSTQEVEPALKPALPTPSEVVAKLPSPEPEASSLPVLAVPEVAVAGEPCIDTAIDKTTSVEASCTTSGIEIEAGAEADWDEHYKSGMNSAVGTPQNMLKLLRAMPRTRRYFMARAMQRANRGLPIQSTSVVAVEASSSAVRKDAKRRLSVNGEVSGNKRQQKDSSEGGSSVSVITSAVPSEKADQLKPIDQTEIEVDDAPNNLREKDSLKGASVNRPSANGLSNGHADKVDDGNKPVKNPVENGNGGSFHSASSADHDAEAVNTREGHHSAAELRDERSDPPTCQPIEVENGGPREHSHGNGANMENGSKNTNGSAHLTYKDDLYGVGVPRWNEDANGEKEVDRLLRESEKAPTPKQDLWDAEYDRGRSKKVRSKMVVDSESAEPTSGRENACLKSENPFQAHAYSKLGNGTGNGNGNGKRVGNGIGNGHSSGNGSKPGKYGVVGPQSAKRRFN</sequence>
<comment type="catalytic activity">
    <reaction evidence="2">
        <text>Thiol-dependent hydrolysis of ester, thioester, amide, peptide and isopeptide bonds formed by the C-terminal Gly of ubiquitin (a 76-residue protein attached to proteins as an intracellular targeting signal).</text>
        <dbReference type="EC" id="3.4.19.12"/>
    </reaction>
</comment>
<dbReference type="OrthoDB" id="420187at2759"/>
<feature type="region of interest" description="Disordered" evidence="3">
    <location>
        <begin position="604"/>
        <end position="785"/>
    </location>
</feature>
<feature type="compositionally biased region" description="Basic and acidic residues" evidence="3">
    <location>
        <begin position="694"/>
        <end position="703"/>
    </location>
</feature>
<keyword evidence="2" id="KW-0788">Thiol protease</keyword>
<dbReference type="InterPro" id="IPR001394">
    <property type="entry name" value="Peptidase_C19_UCH"/>
</dbReference>
<dbReference type="GO" id="GO:0031647">
    <property type="term" value="P:regulation of protein stability"/>
    <property type="evidence" value="ECO:0000318"/>
    <property type="project" value="GO_Central"/>
</dbReference>
<dbReference type="GO" id="GO:0005634">
    <property type="term" value="C:nucleus"/>
    <property type="evidence" value="ECO:0000318"/>
    <property type="project" value="GO_Central"/>
</dbReference>
<dbReference type="GO" id="GO:0004843">
    <property type="term" value="F:cysteine-type deubiquitinase activity"/>
    <property type="evidence" value="ECO:0000318"/>
    <property type="project" value="GO_Central"/>
</dbReference>
<keyword evidence="2" id="KW-0378">Hydrolase</keyword>
<organism evidence="5 6">
    <name type="scientific">Marchantia polymorpha</name>
    <name type="common">Common liverwort</name>
    <name type="synonym">Marchantia aquatica</name>
    <dbReference type="NCBI Taxonomy" id="3197"/>
    <lineage>
        <taxon>Eukaryota</taxon>
        <taxon>Viridiplantae</taxon>
        <taxon>Streptophyta</taxon>
        <taxon>Embryophyta</taxon>
        <taxon>Marchantiophyta</taxon>
        <taxon>Marchantiopsida</taxon>
        <taxon>Marchantiidae</taxon>
        <taxon>Marchantiales</taxon>
        <taxon>Marchantiaceae</taxon>
        <taxon>Marchantia</taxon>
    </lineage>
</organism>
<dbReference type="AlphaFoldDB" id="A0A2R6XRQ6"/>
<dbReference type="Gene3D" id="3.90.70.10">
    <property type="entry name" value="Cysteine proteinases"/>
    <property type="match status" value="1"/>
</dbReference>
<dbReference type="FunFam" id="3.90.70.10:FF:000078">
    <property type="entry name" value="Ubiquitin carboxyl-terminal hydrolase 23"/>
    <property type="match status" value="1"/>
</dbReference>
<evidence type="ECO:0000259" key="4">
    <source>
        <dbReference type="PROSITE" id="PS50235"/>
    </source>
</evidence>
<feature type="compositionally biased region" description="Basic and acidic residues" evidence="3">
    <location>
        <begin position="800"/>
        <end position="821"/>
    </location>
</feature>
<dbReference type="Proteomes" id="UP000244005">
    <property type="component" value="Unassembled WGS sequence"/>
</dbReference>